<organism evidence="2 3">
    <name type="scientific">Lecanosticta acicola</name>
    <dbReference type="NCBI Taxonomy" id="111012"/>
    <lineage>
        <taxon>Eukaryota</taxon>
        <taxon>Fungi</taxon>
        <taxon>Dikarya</taxon>
        <taxon>Ascomycota</taxon>
        <taxon>Pezizomycotina</taxon>
        <taxon>Dothideomycetes</taxon>
        <taxon>Dothideomycetidae</taxon>
        <taxon>Mycosphaerellales</taxon>
        <taxon>Mycosphaerellaceae</taxon>
        <taxon>Lecanosticta</taxon>
    </lineage>
</organism>
<protein>
    <submittedName>
        <fullName evidence="2">Uncharacterized protein</fullName>
    </submittedName>
</protein>
<proteinExistence type="predicted"/>
<evidence type="ECO:0000313" key="2">
    <source>
        <dbReference type="EMBL" id="CAK3989096.1"/>
    </source>
</evidence>
<accession>A0AAI9EA59</accession>
<feature type="compositionally biased region" description="Polar residues" evidence="1">
    <location>
        <begin position="248"/>
        <end position="257"/>
    </location>
</feature>
<dbReference type="AlphaFoldDB" id="A0AAI9EA59"/>
<dbReference type="Proteomes" id="UP001296104">
    <property type="component" value="Unassembled WGS sequence"/>
</dbReference>
<dbReference type="EMBL" id="CAVMBE010000020">
    <property type="protein sequence ID" value="CAK3989096.1"/>
    <property type="molecule type" value="Genomic_DNA"/>
</dbReference>
<comment type="caution">
    <text evidence="2">The sequence shown here is derived from an EMBL/GenBank/DDBJ whole genome shotgun (WGS) entry which is preliminary data.</text>
</comment>
<reference evidence="2" key="1">
    <citation type="submission" date="2023-11" db="EMBL/GenBank/DDBJ databases">
        <authorList>
            <person name="Alioto T."/>
            <person name="Alioto T."/>
            <person name="Gomez Garrido J."/>
        </authorList>
    </citation>
    <scope>NUCLEOTIDE SEQUENCE</scope>
</reference>
<evidence type="ECO:0000313" key="3">
    <source>
        <dbReference type="Proteomes" id="UP001296104"/>
    </source>
</evidence>
<feature type="region of interest" description="Disordered" evidence="1">
    <location>
        <begin position="227"/>
        <end position="291"/>
    </location>
</feature>
<gene>
    <name evidence="2" type="ORF">LECACI_7A003921</name>
</gene>
<sequence>MPSHYENYLADDRIHRPAGNPESIMDNPISLTYPRGDSSHQRSGNFHRRYHISSHNPYDPPPRYSAPDRAVADILADLARAPGERIRGGFSSYNHGDEERLPYPSSQDGGDRDWAGECYHTPIGDHSVRPQDCRTVATACNYGRGLRPNRAPFGEYDDMPYELRCAFEEPHLHWDRITAEIQNLVQAGDWRRLRELHHAAVYWDERHPVPQESRRISEWRRLMSGRDTAIPDENTSRRRPRVHEPPRYTSSLPNWQTIWGDEADEGDVDDEVYEEDEEEVRENQPSRFGRAHVERLVSLSRG</sequence>
<name>A0AAI9EA59_9PEZI</name>
<feature type="compositionally biased region" description="Acidic residues" evidence="1">
    <location>
        <begin position="261"/>
        <end position="280"/>
    </location>
</feature>
<evidence type="ECO:0000256" key="1">
    <source>
        <dbReference type="SAM" id="MobiDB-lite"/>
    </source>
</evidence>
<keyword evidence="3" id="KW-1185">Reference proteome</keyword>
<feature type="region of interest" description="Disordered" evidence="1">
    <location>
        <begin position="87"/>
        <end position="109"/>
    </location>
</feature>